<reference evidence="1 2" key="1">
    <citation type="submission" date="2014-07" db="EMBL/GenBank/DDBJ databases">
        <title>Methanogenic archaea and the global carbon cycle.</title>
        <authorList>
            <person name="Henriksen J.R."/>
            <person name="Luke J."/>
            <person name="Reinhart S."/>
            <person name="Benedict M.N."/>
            <person name="Youngblut N.D."/>
            <person name="Metcalf M.E."/>
            <person name="Whitaker R.J."/>
            <person name="Metcalf W.W."/>
        </authorList>
    </citation>
    <scope>NUCLEOTIDE SEQUENCE [LARGE SCALE GENOMIC DNA]</scope>
    <source>
        <strain evidence="1 2">C2J</strain>
    </source>
</reference>
<dbReference type="PATRIC" id="fig|1434118.4.peg.3607"/>
<accession>A0A0E3LDJ2</accession>
<proteinExistence type="predicted"/>
<dbReference type="RefSeq" id="WP_048183645.1">
    <property type="nucleotide sequence ID" value="NZ_CP009508.1"/>
</dbReference>
<dbReference type="Proteomes" id="UP000033123">
    <property type="component" value="Chromosome"/>
</dbReference>
<organism evidence="1 2">
    <name type="scientific">Methanosarcina siciliae C2J</name>
    <dbReference type="NCBI Taxonomy" id="1434118"/>
    <lineage>
        <taxon>Archaea</taxon>
        <taxon>Methanobacteriati</taxon>
        <taxon>Methanobacteriota</taxon>
        <taxon>Stenosarchaea group</taxon>
        <taxon>Methanomicrobia</taxon>
        <taxon>Methanosarcinales</taxon>
        <taxon>Methanosarcinaceae</taxon>
        <taxon>Methanosarcina</taxon>
    </lineage>
</organism>
<dbReference type="AlphaFoldDB" id="A0A0E3LDJ2"/>
<dbReference type="KEGG" id="msj:MSSAC_2776"/>
<evidence type="ECO:0000313" key="1">
    <source>
        <dbReference type="EMBL" id="AKB37366.1"/>
    </source>
</evidence>
<dbReference type="STRING" id="1434118.MSSAC_2776"/>
<protein>
    <submittedName>
        <fullName evidence="1">Uncharacterized protein</fullName>
    </submittedName>
</protein>
<sequence length="131" mass="14318">MVNVSLNRISTTIATDGSLKVQFRDELHPITDEDGNPKLTGEVDANDNPVYEYAVISIKVTPEDVTESAIQESLNLASDKAMVRAKADAEKQEKRLALKALMDTSPVDDPQTIYEGDAEAYVSSTEQTESL</sequence>
<evidence type="ECO:0000313" key="2">
    <source>
        <dbReference type="Proteomes" id="UP000033123"/>
    </source>
</evidence>
<dbReference type="GeneID" id="24872436"/>
<dbReference type="HOGENOM" id="CLU_1922834_0_0_2"/>
<dbReference type="EMBL" id="CP009508">
    <property type="protein sequence ID" value="AKB37366.1"/>
    <property type="molecule type" value="Genomic_DNA"/>
</dbReference>
<gene>
    <name evidence="1" type="ORF">MSSAC_2776</name>
</gene>
<name>A0A0E3LDJ2_9EURY</name>